<keyword evidence="1" id="KW-1133">Transmembrane helix</keyword>
<name>A0A0H2X8F0_XANC8</name>
<keyword evidence="1" id="KW-0812">Transmembrane</keyword>
<dbReference type="EMBL" id="CP000050">
    <property type="protein sequence ID" value="AAY49659.1"/>
    <property type="molecule type" value="Genomic_DNA"/>
</dbReference>
<evidence type="ECO:0000313" key="2">
    <source>
        <dbReference type="EMBL" id="AAY49659.1"/>
    </source>
</evidence>
<dbReference type="AlphaFoldDB" id="A0A0H2X8F0"/>
<reference evidence="2 3" key="1">
    <citation type="journal article" date="2005" name="Genome Res.">
        <title>Comparative and functional genomic analyses of the pathogenicity of phytopathogen Xanthomonas campestris pv. campestris.</title>
        <authorList>
            <person name="Qian W."/>
            <person name="Jia Y."/>
            <person name="Ren S.X."/>
            <person name="He Y.Q."/>
            <person name="Feng J.X."/>
            <person name="Lu L.F."/>
            <person name="Sun Q."/>
            <person name="Ying G."/>
            <person name="Tang D.J."/>
            <person name="Tang H."/>
            <person name="Wu W."/>
            <person name="Hao P."/>
            <person name="Wang L."/>
            <person name="Jiang B.L."/>
            <person name="Zeng S."/>
            <person name="Gu W.Y."/>
            <person name="Lu G."/>
            <person name="Rong L."/>
            <person name="Tian Y."/>
            <person name="Yao Z."/>
            <person name="Fu G."/>
            <person name="Chen B."/>
            <person name="Fang R."/>
            <person name="Qiang B."/>
            <person name="Chen Z."/>
            <person name="Zhao G.P."/>
            <person name="Tang J.L."/>
            <person name="He C."/>
        </authorList>
    </citation>
    <scope>NUCLEOTIDE SEQUENCE [LARGE SCALE GENOMIC DNA]</scope>
    <source>
        <strain evidence="2 3">8004</strain>
    </source>
</reference>
<accession>A0A0H2X8F0</accession>
<keyword evidence="1" id="KW-0472">Membrane</keyword>
<dbReference type="HOGENOM" id="CLU_1660026_0_0_6"/>
<evidence type="ECO:0000256" key="1">
    <source>
        <dbReference type="SAM" id="Phobius"/>
    </source>
</evidence>
<evidence type="ECO:0000313" key="3">
    <source>
        <dbReference type="Proteomes" id="UP000000420"/>
    </source>
</evidence>
<dbReference type="Proteomes" id="UP000000420">
    <property type="component" value="Chromosome"/>
</dbReference>
<feature type="transmembrane region" description="Helical" evidence="1">
    <location>
        <begin position="21"/>
        <end position="41"/>
    </location>
</feature>
<sequence length="159" mass="17980">MTMNFDIIREQTRLSLPADDFYLYRLGVALYGFASITSFMIEIICRLVPNGSQDELSALEAGKLCGKLEKALADANSRGIYTEEAGGMALRLIRSLNKDRSHFVHAYPITNGENAQILYRQPKHGQSFEVSNSFLDQFISRLHDASSKLYEIRNVLDRV</sequence>
<gene>
    <name evidence="2" type="ordered locus">XC_2610</name>
</gene>
<protein>
    <submittedName>
        <fullName evidence="2">Uncharacterized protein</fullName>
    </submittedName>
</protein>
<dbReference type="KEGG" id="xcb:XC_2610"/>
<organism evidence="2 3">
    <name type="scientific">Xanthomonas campestris pv. campestris (strain 8004)</name>
    <dbReference type="NCBI Taxonomy" id="314565"/>
    <lineage>
        <taxon>Bacteria</taxon>
        <taxon>Pseudomonadati</taxon>
        <taxon>Pseudomonadota</taxon>
        <taxon>Gammaproteobacteria</taxon>
        <taxon>Lysobacterales</taxon>
        <taxon>Lysobacteraceae</taxon>
        <taxon>Xanthomonas</taxon>
    </lineage>
</organism>
<proteinExistence type="predicted"/>